<name>A0A938XUB5_9FIRM</name>
<evidence type="ECO:0000256" key="3">
    <source>
        <dbReference type="ARBA" id="ARBA00064542"/>
    </source>
</evidence>
<comment type="caution">
    <text evidence="7">The sequence shown here is derived from an EMBL/GenBank/DDBJ whole genome shotgun (WGS) entry which is preliminary data.</text>
</comment>
<dbReference type="InterPro" id="IPR005290">
    <property type="entry name" value="Ribosomal_uS15_bac-type"/>
</dbReference>
<evidence type="ECO:0000313" key="7">
    <source>
        <dbReference type="EMBL" id="MBM7555390.1"/>
    </source>
</evidence>
<evidence type="ECO:0000256" key="5">
    <source>
        <dbReference type="RuleBase" id="RU003919"/>
    </source>
</evidence>
<dbReference type="GO" id="GO:0003735">
    <property type="term" value="F:structural constituent of ribosome"/>
    <property type="evidence" value="ECO:0007669"/>
    <property type="project" value="InterPro"/>
</dbReference>
<evidence type="ECO:0000256" key="4">
    <source>
        <dbReference type="HAMAP-Rule" id="MF_01343"/>
    </source>
</evidence>
<evidence type="ECO:0000256" key="1">
    <source>
        <dbReference type="ARBA" id="ARBA00022980"/>
    </source>
</evidence>
<dbReference type="Gene3D" id="6.10.250.3130">
    <property type="match status" value="1"/>
</dbReference>
<keyword evidence="4 6" id="KW-0694">RNA-binding</keyword>
<keyword evidence="4 6" id="KW-0699">rRNA-binding</keyword>
<keyword evidence="2 4" id="KW-0687">Ribonucleoprotein</keyword>
<comment type="function">
    <text evidence="4 6">One of the primary rRNA binding proteins, it binds directly to 16S rRNA where it helps nucleate assembly of the platform of the 30S subunit by binding and bridging several RNA helices of the 16S rRNA.</text>
</comment>
<dbReference type="GO" id="GO:0022627">
    <property type="term" value="C:cytosolic small ribosomal subunit"/>
    <property type="evidence" value="ECO:0007669"/>
    <property type="project" value="TreeGrafter"/>
</dbReference>
<dbReference type="PANTHER" id="PTHR23321:SF26">
    <property type="entry name" value="SMALL RIBOSOMAL SUBUNIT PROTEIN US15M"/>
    <property type="match status" value="1"/>
</dbReference>
<evidence type="ECO:0000313" key="8">
    <source>
        <dbReference type="Proteomes" id="UP000774000"/>
    </source>
</evidence>
<keyword evidence="1 4" id="KW-0689">Ribosomal protein</keyword>
<dbReference type="GO" id="GO:0019843">
    <property type="term" value="F:rRNA binding"/>
    <property type="evidence" value="ECO:0007669"/>
    <property type="project" value="UniProtKB-UniRule"/>
</dbReference>
<dbReference type="FunFam" id="1.10.287.10:FF:000002">
    <property type="entry name" value="30S ribosomal protein S15"/>
    <property type="match status" value="1"/>
</dbReference>
<dbReference type="PROSITE" id="PS00362">
    <property type="entry name" value="RIBOSOMAL_S15"/>
    <property type="match status" value="1"/>
</dbReference>
<dbReference type="CDD" id="cd00353">
    <property type="entry name" value="Ribosomal_S15p_S13e"/>
    <property type="match status" value="1"/>
</dbReference>
<sequence>MLSQTKKQEIIEEYAVHENDTGSPQVQIALLTEKIKQLTEHLKDHKQDFNSRRGLEKMVGKRKSLLNYLENNDIEAYRELIDKLNIRG</sequence>
<dbReference type="AlphaFoldDB" id="A0A938XUB5"/>
<dbReference type="InterPro" id="IPR009068">
    <property type="entry name" value="uS15_NS1_RNA-bd_sf"/>
</dbReference>
<dbReference type="InterPro" id="IPR000589">
    <property type="entry name" value="Ribosomal_uS15"/>
</dbReference>
<comment type="function">
    <text evidence="4">Forms an intersubunit bridge (bridge B4) with the 23S rRNA of the 50S subunit in the ribosome.</text>
</comment>
<dbReference type="SMART" id="SM01387">
    <property type="entry name" value="Ribosomal_S15"/>
    <property type="match status" value="1"/>
</dbReference>
<dbReference type="GO" id="GO:0006412">
    <property type="term" value="P:translation"/>
    <property type="evidence" value="ECO:0007669"/>
    <property type="project" value="UniProtKB-UniRule"/>
</dbReference>
<keyword evidence="8" id="KW-1185">Reference proteome</keyword>
<dbReference type="Pfam" id="PF00312">
    <property type="entry name" value="Ribosomal_S15"/>
    <property type="match status" value="1"/>
</dbReference>
<dbReference type="RefSeq" id="WP_204700108.1">
    <property type="nucleotide sequence ID" value="NZ_JAFBDQ010000001.1"/>
</dbReference>
<dbReference type="PANTHER" id="PTHR23321">
    <property type="entry name" value="RIBOSOMAL PROTEIN S15, BACTERIAL AND ORGANELLAR"/>
    <property type="match status" value="1"/>
</dbReference>
<gene>
    <name evidence="4" type="primary">rpsO</name>
    <name evidence="7" type="ORF">JOC47_000214</name>
</gene>
<dbReference type="SUPFAM" id="SSF47060">
    <property type="entry name" value="S15/NS1 RNA-binding domain"/>
    <property type="match status" value="1"/>
</dbReference>
<dbReference type="Gene3D" id="1.10.287.10">
    <property type="entry name" value="S15/NS1, RNA-binding"/>
    <property type="match status" value="1"/>
</dbReference>
<reference evidence="7" key="1">
    <citation type="submission" date="2021-01" db="EMBL/GenBank/DDBJ databases">
        <title>Genomic Encyclopedia of Type Strains, Phase IV (KMG-IV): sequencing the most valuable type-strain genomes for metagenomic binning, comparative biology and taxonomic classification.</title>
        <authorList>
            <person name="Goeker M."/>
        </authorList>
    </citation>
    <scope>NUCLEOTIDE SEQUENCE</scope>
    <source>
        <strain evidence="7">DSM 23230</strain>
    </source>
</reference>
<evidence type="ECO:0000256" key="2">
    <source>
        <dbReference type="ARBA" id="ARBA00023274"/>
    </source>
</evidence>
<dbReference type="NCBIfam" id="TIGR00952">
    <property type="entry name" value="S15_bact"/>
    <property type="match status" value="1"/>
</dbReference>
<accession>A0A938XUB5</accession>
<proteinExistence type="inferred from homology"/>
<dbReference type="Proteomes" id="UP000774000">
    <property type="component" value="Unassembled WGS sequence"/>
</dbReference>
<dbReference type="EMBL" id="JAFBDQ010000001">
    <property type="protein sequence ID" value="MBM7555390.1"/>
    <property type="molecule type" value="Genomic_DNA"/>
</dbReference>
<evidence type="ECO:0000256" key="6">
    <source>
        <dbReference type="RuleBase" id="RU004524"/>
    </source>
</evidence>
<organism evidence="7 8">
    <name type="scientific">Halanaerobacter jeridensis</name>
    <dbReference type="NCBI Taxonomy" id="706427"/>
    <lineage>
        <taxon>Bacteria</taxon>
        <taxon>Bacillati</taxon>
        <taxon>Bacillota</taxon>
        <taxon>Clostridia</taxon>
        <taxon>Halanaerobiales</taxon>
        <taxon>Halobacteroidaceae</taxon>
        <taxon>Halanaerobacter</taxon>
    </lineage>
</organism>
<protein>
    <recommendedName>
        <fullName evidence="4">Small ribosomal subunit protein uS15</fullName>
    </recommendedName>
</protein>
<comment type="subunit">
    <text evidence="3 4">Part of the 30S ribosomal subunit. Forms a bridge to the 50S subunit in the 70S ribosome, contacting the 23S rRNA.</text>
</comment>
<dbReference type="HAMAP" id="MF_01343_B">
    <property type="entry name" value="Ribosomal_uS15_B"/>
    <property type="match status" value="1"/>
</dbReference>
<comment type="similarity">
    <text evidence="4 5">Belongs to the universal ribosomal protein uS15 family.</text>
</comment>